<protein>
    <recommendedName>
        <fullName evidence="9">Radical SAM core domain-containing protein</fullName>
    </recommendedName>
</protein>
<dbReference type="PANTHER" id="PTHR43726:SF1">
    <property type="entry name" value="BIOTIN SYNTHASE"/>
    <property type="match status" value="1"/>
</dbReference>
<evidence type="ECO:0000256" key="6">
    <source>
        <dbReference type="ARBA" id="ARBA00034078"/>
    </source>
</evidence>
<evidence type="ECO:0000313" key="10">
    <source>
        <dbReference type="EMBL" id="OGC16719.1"/>
    </source>
</evidence>
<gene>
    <name evidence="10" type="ORF">A2290_09410</name>
</gene>
<feature type="binding site" evidence="8">
    <location>
        <position position="166"/>
    </location>
    <ligand>
        <name>S-adenosyl-L-methionine</name>
        <dbReference type="ChEBI" id="CHEBI:59789"/>
    </ligand>
</feature>
<accession>A0A1F4S8I2</accession>
<sequence length="355" mass="39472">MDKRLANTLDRVLEGEILKRDNLLYLLNLEKDKELALLFKTANFLRQKNLGNSCCVHGIIEFSNYCSQRCAYCGISSHNRKLQRYRMTKDEIVNAAGVAIETHGFKALVLQSGEDPYYSIDDLCGIIKEIKSRFAVLIFVSFGEVGLDGLKKLYDAGARGLLMRFETSNTKLYEKLHSCHSGESQNLKSIDTRIAHLKEAYRLGYLIITGGLIGLPGQTDEDILNDIFLAKELNTEMYSFGPFLPHPATPLKDEKAPDIKKVLKALAVCRLVGGRDAKILVTTGFETLHKKAREEGLLAGANSVMLNVTPEEFAKDYTIYPNRAHAGESIQNQIDETLMILRGLGRAPTDLGIGG</sequence>
<dbReference type="SFLD" id="SFLDG01082">
    <property type="entry name" value="B12-binding_domain_containing"/>
    <property type="match status" value="1"/>
</dbReference>
<dbReference type="GO" id="GO:0016740">
    <property type="term" value="F:transferase activity"/>
    <property type="evidence" value="ECO:0007669"/>
    <property type="project" value="TreeGrafter"/>
</dbReference>
<comment type="caution">
    <text evidence="10">The sequence shown here is derived from an EMBL/GenBank/DDBJ whole genome shotgun (WGS) entry which is preliminary data.</text>
</comment>
<dbReference type="AlphaFoldDB" id="A0A1F4S8I2"/>
<dbReference type="SFLD" id="SFLDG01280">
    <property type="entry name" value="HydE/PylB-like"/>
    <property type="match status" value="1"/>
</dbReference>
<dbReference type="InterPro" id="IPR007197">
    <property type="entry name" value="rSAM"/>
</dbReference>
<evidence type="ECO:0000256" key="8">
    <source>
        <dbReference type="PIRSR" id="PIRSR004762-2"/>
    </source>
</evidence>
<feature type="binding site" evidence="8">
    <location>
        <position position="244"/>
    </location>
    <ligand>
        <name>S-adenosyl-L-methionine</name>
        <dbReference type="ChEBI" id="CHEBI:59789"/>
    </ligand>
</feature>
<dbReference type="InterPro" id="IPR013785">
    <property type="entry name" value="Aldolase_TIM"/>
</dbReference>
<keyword evidence="5 7" id="KW-0411">Iron-sulfur</keyword>
<keyword evidence="4 7" id="KW-0408">Iron</keyword>
<keyword evidence="1 7" id="KW-0004">4Fe-4S</keyword>
<evidence type="ECO:0000256" key="2">
    <source>
        <dbReference type="ARBA" id="ARBA00022691"/>
    </source>
</evidence>
<dbReference type="PIRSF" id="PIRSF004762">
    <property type="entry name" value="CHP00423"/>
    <property type="match status" value="1"/>
</dbReference>
<dbReference type="SFLD" id="SFLDG01060">
    <property type="entry name" value="BATS_domain_containing"/>
    <property type="match status" value="1"/>
</dbReference>
<feature type="binding site" evidence="8">
    <location>
        <position position="141"/>
    </location>
    <ligand>
        <name>(3R)-3-methyl-D-ornithine</name>
        <dbReference type="ChEBI" id="CHEBI:64642"/>
    </ligand>
</feature>
<evidence type="ECO:0000313" key="11">
    <source>
        <dbReference type="Proteomes" id="UP000177905"/>
    </source>
</evidence>
<feature type="binding site" evidence="7">
    <location>
        <position position="66"/>
    </location>
    <ligand>
        <name>[4Fe-4S] cluster</name>
        <dbReference type="ChEBI" id="CHEBI:49883"/>
        <note>4Fe-4S-S-AdoMet</note>
    </ligand>
</feature>
<dbReference type="CDD" id="cd01335">
    <property type="entry name" value="Radical_SAM"/>
    <property type="match status" value="1"/>
</dbReference>
<dbReference type="GO" id="GO:0046872">
    <property type="term" value="F:metal ion binding"/>
    <property type="evidence" value="ECO:0007669"/>
    <property type="project" value="UniProtKB-KW"/>
</dbReference>
<dbReference type="SMART" id="SM00729">
    <property type="entry name" value="Elp3"/>
    <property type="match status" value="1"/>
</dbReference>
<comment type="cofactor">
    <cofactor evidence="6">
        <name>[2Fe-2S] cluster</name>
        <dbReference type="ChEBI" id="CHEBI:190135"/>
    </cofactor>
</comment>
<dbReference type="SMART" id="SM00876">
    <property type="entry name" value="BATS"/>
    <property type="match status" value="1"/>
</dbReference>
<keyword evidence="3" id="KW-0479">Metal-binding</keyword>
<dbReference type="Gene3D" id="3.20.20.70">
    <property type="entry name" value="Aldolase class I"/>
    <property type="match status" value="1"/>
</dbReference>
<dbReference type="GO" id="GO:0051539">
    <property type="term" value="F:4 iron, 4 sulfur cluster binding"/>
    <property type="evidence" value="ECO:0007669"/>
    <property type="project" value="UniProtKB-KW"/>
</dbReference>
<dbReference type="Proteomes" id="UP000177905">
    <property type="component" value="Unassembled WGS sequence"/>
</dbReference>
<reference evidence="10 11" key="1">
    <citation type="journal article" date="2016" name="Nat. Commun.">
        <title>Thousands of microbial genomes shed light on interconnected biogeochemical processes in an aquifer system.</title>
        <authorList>
            <person name="Anantharaman K."/>
            <person name="Brown C.T."/>
            <person name="Hug L.A."/>
            <person name="Sharon I."/>
            <person name="Castelle C.J."/>
            <person name="Probst A.J."/>
            <person name="Thomas B.C."/>
            <person name="Singh A."/>
            <person name="Wilkins M.J."/>
            <person name="Karaoz U."/>
            <person name="Brodie E.L."/>
            <person name="Williams K.H."/>
            <person name="Hubbard S.S."/>
            <person name="Banfield J.F."/>
        </authorList>
    </citation>
    <scope>NUCLEOTIDE SEQUENCE [LARGE SCALE GENOMIC DNA]</scope>
</reference>
<comment type="cofactor">
    <cofactor evidence="7">
        <name>[4Fe-4S] cluster</name>
        <dbReference type="ChEBI" id="CHEBI:49883"/>
    </cofactor>
    <text evidence="7">Binds 1 [4Fe-4S] cluster. The cluster is coordinated with 3 cysteines and an exchangeable S-adenosyl-L-methionine.</text>
</comment>
<name>A0A1F4S8I2_UNCSA</name>
<feature type="binding site" evidence="7">
    <location>
        <position position="70"/>
    </location>
    <ligand>
        <name>[4Fe-4S] cluster</name>
        <dbReference type="ChEBI" id="CHEBI:49883"/>
        <note>4Fe-4S-S-AdoMet</note>
    </ligand>
</feature>
<dbReference type="InterPro" id="IPR006638">
    <property type="entry name" value="Elp3/MiaA/NifB-like_rSAM"/>
</dbReference>
<dbReference type="PANTHER" id="PTHR43726">
    <property type="entry name" value="3-METHYLORNITHINE SYNTHASE"/>
    <property type="match status" value="1"/>
</dbReference>
<evidence type="ECO:0000256" key="3">
    <source>
        <dbReference type="ARBA" id="ARBA00022723"/>
    </source>
</evidence>
<evidence type="ECO:0000256" key="4">
    <source>
        <dbReference type="ARBA" id="ARBA00023004"/>
    </source>
</evidence>
<dbReference type="PROSITE" id="PS51918">
    <property type="entry name" value="RADICAL_SAM"/>
    <property type="match status" value="1"/>
</dbReference>
<dbReference type="InterPro" id="IPR010722">
    <property type="entry name" value="BATS_dom"/>
</dbReference>
<feature type="domain" description="Radical SAM core" evidence="9">
    <location>
        <begin position="52"/>
        <end position="275"/>
    </location>
</feature>
<dbReference type="EMBL" id="MEUA01000004">
    <property type="protein sequence ID" value="OGC16719.1"/>
    <property type="molecule type" value="Genomic_DNA"/>
</dbReference>
<evidence type="ECO:0000256" key="7">
    <source>
        <dbReference type="PIRSR" id="PIRSR004762-1"/>
    </source>
</evidence>
<evidence type="ECO:0000259" key="9">
    <source>
        <dbReference type="PROSITE" id="PS51918"/>
    </source>
</evidence>
<dbReference type="SUPFAM" id="SSF102114">
    <property type="entry name" value="Radical SAM enzymes"/>
    <property type="match status" value="1"/>
</dbReference>
<dbReference type="GO" id="GO:0044272">
    <property type="term" value="P:sulfur compound biosynthetic process"/>
    <property type="evidence" value="ECO:0007669"/>
    <property type="project" value="UniProtKB-ARBA"/>
</dbReference>
<feature type="binding site" evidence="7">
    <location>
        <position position="73"/>
    </location>
    <ligand>
        <name>[4Fe-4S] cluster</name>
        <dbReference type="ChEBI" id="CHEBI:49883"/>
        <note>4Fe-4S-S-AdoMet</note>
    </ligand>
</feature>
<dbReference type="InterPro" id="IPR034422">
    <property type="entry name" value="HydE/PylB-like"/>
</dbReference>
<dbReference type="SFLD" id="SFLDS00029">
    <property type="entry name" value="Radical_SAM"/>
    <property type="match status" value="1"/>
</dbReference>
<evidence type="ECO:0000256" key="5">
    <source>
        <dbReference type="ARBA" id="ARBA00023014"/>
    </source>
</evidence>
<dbReference type="GO" id="GO:0042364">
    <property type="term" value="P:water-soluble vitamin biosynthetic process"/>
    <property type="evidence" value="ECO:0007669"/>
    <property type="project" value="UniProtKB-ARBA"/>
</dbReference>
<keyword evidence="2 7" id="KW-0949">S-adenosyl-L-methionine</keyword>
<organism evidence="10 11">
    <name type="scientific">candidate division WOR-1 bacterium RIFOXYB2_FULL_36_35</name>
    <dbReference type="NCBI Taxonomy" id="1802578"/>
    <lineage>
        <taxon>Bacteria</taxon>
        <taxon>Bacillati</taxon>
        <taxon>Saganbacteria</taxon>
    </lineage>
</organism>
<dbReference type="InterPro" id="IPR058240">
    <property type="entry name" value="rSAM_sf"/>
</dbReference>
<evidence type="ECO:0000256" key="1">
    <source>
        <dbReference type="ARBA" id="ARBA00022485"/>
    </source>
</evidence>
<feature type="binding site" evidence="8">
    <location>
        <position position="193"/>
    </location>
    <ligand>
        <name>S-adenosyl-L-methionine</name>
        <dbReference type="ChEBI" id="CHEBI:59789"/>
    </ligand>
</feature>
<proteinExistence type="predicted"/>
<dbReference type="Pfam" id="PF04055">
    <property type="entry name" value="Radical_SAM"/>
    <property type="match status" value="1"/>
</dbReference>